<proteinExistence type="predicted"/>
<dbReference type="Proteomes" id="UP000321393">
    <property type="component" value="Unassembled WGS sequence"/>
</dbReference>
<organism evidence="1 2">
    <name type="scientific">Cucumis melo var. makuwa</name>
    <name type="common">Oriental melon</name>
    <dbReference type="NCBI Taxonomy" id="1194695"/>
    <lineage>
        <taxon>Eukaryota</taxon>
        <taxon>Viridiplantae</taxon>
        <taxon>Streptophyta</taxon>
        <taxon>Embryophyta</taxon>
        <taxon>Tracheophyta</taxon>
        <taxon>Spermatophyta</taxon>
        <taxon>Magnoliopsida</taxon>
        <taxon>eudicotyledons</taxon>
        <taxon>Gunneridae</taxon>
        <taxon>Pentapetalae</taxon>
        <taxon>rosids</taxon>
        <taxon>fabids</taxon>
        <taxon>Cucurbitales</taxon>
        <taxon>Cucurbitaceae</taxon>
        <taxon>Benincaseae</taxon>
        <taxon>Cucumis</taxon>
    </lineage>
</organism>
<name>A0A5A7V4S2_CUCMM</name>
<reference evidence="1 2" key="1">
    <citation type="submission" date="2019-08" db="EMBL/GenBank/DDBJ databases">
        <title>Draft genome sequences of two oriental melons (Cucumis melo L. var makuwa).</title>
        <authorList>
            <person name="Kwon S.-Y."/>
        </authorList>
    </citation>
    <scope>NUCLEOTIDE SEQUENCE [LARGE SCALE GENOMIC DNA]</scope>
    <source>
        <strain evidence="2">cv. SW 3</strain>
        <tissue evidence="1">Leaf</tissue>
    </source>
</reference>
<accession>A0A5A7V4S2</accession>
<sequence>MGWSRNEPMYDVVVFVIGMMLTRHWWSVTPRSKNVNVTRRCWISQVTRVILEKANRRLSEVEAKQRMDFSPSLRCKRGKKEKRSFTPLSAYLKDAIEEGKKGKGTVTRTGLRTSAKRVPLNLSHRNVKSCNLVAKKEETKCIAT</sequence>
<protein>
    <submittedName>
        <fullName evidence="1">Uncharacterized protein</fullName>
    </submittedName>
</protein>
<dbReference type="EMBL" id="SSTE01004244">
    <property type="protein sequence ID" value="KAA0062578.1"/>
    <property type="molecule type" value="Genomic_DNA"/>
</dbReference>
<evidence type="ECO:0000313" key="1">
    <source>
        <dbReference type="EMBL" id="KAA0062578.1"/>
    </source>
</evidence>
<gene>
    <name evidence="1" type="ORF">E6C27_scaffold79G00690</name>
</gene>
<comment type="caution">
    <text evidence="1">The sequence shown here is derived from an EMBL/GenBank/DDBJ whole genome shotgun (WGS) entry which is preliminary data.</text>
</comment>
<evidence type="ECO:0000313" key="2">
    <source>
        <dbReference type="Proteomes" id="UP000321393"/>
    </source>
</evidence>
<dbReference type="AlphaFoldDB" id="A0A5A7V4S2"/>